<feature type="site" description="Important for substrate specificity" evidence="4">
    <location>
        <position position="13"/>
    </location>
</feature>
<feature type="site" description="Important for substrate specificity" evidence="4">
    <location>
        <position position="72"/>
    </location>
</feature>
<dbReference type="CDD" id="cd00555">
    <property type="entry name" value="Maf"/>
    <property type="match status" value="1"/>
</dbReference>
<dbReference type="InterPro" id="IPR003697">
    <property type="entry name" value="Maf-like"/>
</dbReference>
<dbReference type="Gene3D" id="3.90.950.10">
    <property type="match status" value="1"/>
</dbReference>
<dbReference type="EMBL" id="JANIBM010000014">
    <property type="protein sequence ID" value="MCQ8182029.1"/>
    <property type="molecule type" value="Genomic_DNA"/>
</dbReference>
<evidence type="ECO:0000313" key="5">
    <source>
        <dbReference type="EMBL" id="MCQ8182029.1"/>
    </source>
</evidence>
<feature type="site" description="Important for substrate specificity" evidence="4">
    <location>
        <position position="154"/>
    </location>
</feature>
<dbReference type="PANTHER" id="PTHR43213:SF5">
    <property type="entry name" value="BIFUNCTIONAL DTTP_UTP PYROPHOSPHATASE_METHYLTRANSFERASE PROTEIN-RELATED"/>
    <property type="match status" value="1"/>
</dbReference>
<protein>
    <recommendedName>
        <fullName evidence="4">dTTP/UTP pyrophosphatase</fullName>
        <shortName evidence="4">dTTPase/UTPase</shortName>
        <ecNumber evidence="4">3.6.1.9</ecNumber>
    </recommendedName>
    <alternativeName>
        <fullName evidence="4">Nucleoside triphosphate pyrophosphatase</fullName>
    </alternativeName>
    <alternativeName>
        <fullName evidence="4">Nucleotide pyrophosphatase</fullName>
        <shortName evidence="4">Nucleotide PPase</shortName>
    </alternativeName>
</protein>
<reference evidence="5 6" key="1">
    <citation type="submission" date="2022-07" db="EMBL/GenBank/DDBJ databases">
        <title>Methylomonas rivi sp. nov., Methylomonas rosea sp. nov., Methylomonas aureus sp. nov. and Methylomonas subterranea sp. nov., four novel methanotrophs isolated from a freshwater creek and the deep terrestrial subsurface.</title>
        <authorList>
            <person name="Abin C."/>
            <person name="Sankaranarayanan K."/>
            <person name="Garner C."/>
            <person name="Sindelar R."/>
            <person name="Kotary K."/>
            <person name="Garner R."/>
            <person name="Barclay S."/>
            <person name="Lawson P."/>
            <person name="Krumholz L."/>
        </authorList>
    </citation>
    <scope>NUCLEOTIDE SEQUENCE [LARGE SCALE GENOMIC DNA]</scope>
    <source>
        <strain evidence="5 6">SURF-1</strain>
    </source>
</reference>
<keyword evidence="3 4" id="KW-0546">Nucleotide metabolism</keyword>
<accession>A0ABT1UK09</accession>
<comment type="catalytic activity">
    <reaction evidence="4">
        <text>UTP + H2O = UMP + diphosphate + H(+)</text>
        <dbReference type="Rhea" id="RHEA:29395"/>
        <dbReference type="ChEBI" id="CHEBI:15377"/>
        <dbReference type="ChEBI" id="CHEBI:15378"/>
        <dbReference type="ChEBI" id="CHEBI:33019"/>
        <dbReference type="ChEBI" id="CHEBI:46398"/>
        <dbReference type="ChEBI" id="CHEBI:57865"/>
        <dbReference type="EC" id="3.6.1.9"/>
    </reaction>
</comment>
<dbReference type="RefSeq" id="WP_256611309.1">
    <property type="nucleotide sequence ID" value="NZ_JANIBM010000014.1"/>
</dbReference>
<organism evidence="5 6">
    <name type="scientific">Methylomonas aurea</name>
    <dbReference type="NCBI Taxonomy" id="2952224"/>
    <lineage>
        <taxon>Bacteria</taxon>
        <taxon>Pseudomonadati</taxon>
        <taxon>Pseudomonadota</taxon>
        <taxon>Gammaproteobacteria</taxon>
        <taxon>Methylococcales</taxon>
        <taxon>Methylococcaceae</taxon>
        <taxon>Methylomonas</taxon>
    </lineage>
</organism>
<comment type="caution">
    <text evidence="4">Lacks conserved residue(s) required for the propagation of feature annotation.</text>
</comment>
<dbReference type="Proteomes" id="UP001524569">
    <property type="component" value="Unassembled WGS sequence"/>
</dbReference>
<evidence type="ECO:0000256" key="1">
    <source>
        <dbReference type="ARBA" id="ARBA00001968"/>
    </source>
</evidence>
<comment type="subcellular location">
    <subcellularLocation>
        <location evidence="4">Cytoplasm</location>
    </subcellularLocation>
</comment>
<proteinExistence type="inferred from homology"/>
<dbReference type="SUPFAM" id="SSF52972">
    <property type="entry name" value="ITPase-like"/>
    <property type="match status" value="1"/>
</dbReference>
<evidence type="ECO:0000256" key="3">
    <source>
        <dbReference type="ARBA" id="ARBA00023080"/>
    </source>
</evidence>
<dbReference type="InterPro" id="IPR029001">
    <property type="entry name" value="ITPase-like_fam"/>
</dbReference>
<keyword evidence="6" id="KW-1185">Reference proteome</keyword>
<evidence type="ECO:0000313" key="6">
    <source>
        <dbReference type="Proteomes" id="UP001524569"/>
    </source>
</evidence>
<dbReference type="EC" id="3.6.1.9" evidence="4"/>
<gene>
    <name evidence="5" type="ORF">NP603_12990</name>
</gene>
<evidence type="ECO:0000256" key="2">
    <source>
        <dbReference type="ARBA" id="ARBA00022801"/>
    </source>
</evidence>
<dbReference type="PIRSF" id="PIRSF006305">
    <property type="entry name" value="Maf"/>
    <property type="match status" value="1"/>
</dbReference>
<comment type="function">
    <text evidence="4">Nucleoside triphosphate pyrophosphatase that hydrolyzes dTTP and UTP. May have a dual role in cell division arrest and in preventing the incorporation of modified nucleotides into cellular nucleic acids.</text>
</comment>
<comment type="similarity">
    <text evidence="4">Belongs to the Maf family. YhdE subfamily.</text>
</comment>
<name>A0ABT1UK09_9GAMM</name>
<comment type="caution">
    <text evidence="5">The sequence shown here is derived from an EMBL/GenBank/DDBJ whole genome shotgun (WGS) entry which is preliminary data.</text>
</comment>
<dbReference type="NCBIfam" id="TIGR00172">
    <property type="entry name" value="maf"/>
    <property type="match status" value="1"/>
</dbReference>
<dbReference type="Pfam" id="PF02545">
    <property type="entry name" value="Maf"/>
    <property type="match status" value="1"/>
</dbReference>
<evidence type="ECO:0000256" key="4">
    <source>
        <dbReference type="HAMAP-Rule" id="MF_00528"/>
    </source>
</evidence>
<comment type="cofactor">
    <cofactor evidence="1 4">
        <name>a divalent metal cation</name>
        <dbReference type="ChEBI" id="CHEBI:60240"/>
    </cofactor>
</comment>
<dbReference type="PANTHER" id="PTHR43213">
    <property type="entry name" value="BIFUNCTIONAL DTTP/UTP PYROPHOSPHATASE/METHYLTRANSFERASE PROTEIN-RELATED"/>
    <property type="match status" value="1"/>
</dbReference>
<feature type="active site" description="Proton acceptor" evidence="4">
    <location>
        <position position="71"/>
    </location>
</feature>
<keyword evidence="2 4" id="KW-0378">Hydrolase</keyword>
<dbReference type="HAMAP" id="MF_00528">
    <property type="entry name" value="Maf"/>
    <property type="match status" value="1"/>
</dbReference>
<comment type="catalytic activity">
    <reaction evidence="4">
        <text>dTTP + H2O = dTMP + diphosphate + H(+)</text>
        <dbReference type="Rhea" id="RHEA:28534"/>
        <dbReference type="ChEBI" id="CHEBI:15377"/>
        <dbReference type="ChEBI" id="CHEBI:15378"/>
        <dbReference type="ChEBI" id="CHEBI:33019"/>
        <dbReference type="ChEBI" id="CHEBI:37568"/>
        <dbReference type="ChEBI" id="CHEBI:63528"/>
        <dbReference type="EC" id="3.6.1.9"/>
    </reaction>
</comment>
<keyword evidence="4" id="KW-0963">Cytoplasm</keyword>
<sequence length="192" mass="20589">MNPQLILASASPRRRELLAQIGIRHAVMAVDIDETPIPGEAPAAYVERVAAEKSAVCAAQSDSRLPILAADTSVICDGRILGKPDDLQHAIEMLSRLSGRSHQVYSAVSLRSGQNHWQAVSVSEVRFRPLSHQEIVAYWQTGEPCDKAGAYAIQGLASVFIESIAGSFSGVMGLPLFETAQLLSQAGIEVIQ</sequence>